<accession>A0A0M4TMF5</accession>
<feature type="chain" id="PRO_5005802521" description="Lipoprotein" evidence="1">
    <location>
        <begin position="22"/>
        <end position="77"/>
    </location>
</feature>
<feature type="signal peptide" evidence="1">
    <location>
        <begin position="1"/>
        <end position="21"/>
    </location>
</feature>
<evidence type="ECO:0000313" key="3">
    <source>
        <dbReference type="Proteomes" id="UP000066049"/>
    </source>
</evidence>
<gene>
    <name evidence="2" type="ORF">CCON33237_1095</name>
</gene>
<keyword evidence="1" id="KW-0732">Signal</keyword>
<dbReference type="PROSITE" id="PS51257">
    <property type="entry name" value="PROKAR_LIPOPROTEIN"/>
    <property type="match status" value="1"/>
</dbReference>
<dbReference type="RefSeq" id="WP_187423643.1">
    <property type="nucleotide sequence ID" value="NZ_CABPUF010000010.1"/>
</dbReference>
<dbReference type="KEGG" id="ccoc:CCON33237_1095"/>
<sequence>MKMMRLGLLPLGMLLCGCAFKEPTIIYKEKLTPVRCNAVMPDKPNNDGSFEAHKAKMIYFLKCEDLLKQCIGIADGK</sequence>
<reference evidence="3" key="1">
    <citation type="submission" date="2015-08" db="EMBL/GenBank/DDBJ databases">
        <title>Comparative genomics of the Campylobacter concisus group.</title>
        <authorList>
            <person name="Miller W.G."/>
            <person name="Yee E."/>
            <person name="Chapman M.H."/>
            <person name="Huynh S."/>
            <person name="Bono J.L."/>
            <person name="On S.L.W."/>
            <person name="St Leger J."/>
            <person name="Foster G."/>
            <person name="Parker C.T."/>
        </authorList>
    </citation>
    <scope>NUCLEOTIDE SEQUENCE [LARGE SCALE GENOMIC DNA]</scope>
    <source>
        <strain evidence="3">ATCC 33237</strain>
    </source>
</reference>
<evidence type="ECO:0008006" key="4">
    <source>
        <dbReference type="Google" id="ProtNLM"/>
    </source>
</evidence>
<evidence type="ECO:0000256" key="1">
    <source>
        <dbReference type="SAM" id="SignalP"/>
    </source>
</evidence>
<name>A0A0M4TMF5_9BACT</name>
<dbReference type="EMBL" id="CP012541">
    <property type="protein sequence ID" value="ALF47769.1"/>
    <property type="molecule type" value="Genomic_DNA"/>
</dbReference>
<evidence type="ECO:0000313" key="2">
    <source>
        <dbReference type="EMBL" id="ALF47769.1"/>
    </source>
</evidence>
<dbReference type="PATRIC" id="fig|199.248.peg.1135"/>
<proteinExistence type="predicted"/>
<dbReference type="Proteomes" id="UP000066049">
    <property type="component" value="Chromosome"/>
</dbReference>
<protein>
    <recommendedName>
        <fullName evidence="4">Lipoprotein</fullName>
    </recommendedName>
</protein>
<organism evidence="2 3">
    <name type="scientific">Campylobacter concisus</name>
    <dbReference type="NCBI Taxonomy" id="199"/>
    <lineage>
        <taxon>Bacteria</taxon>
        <taxon>Pseudomonadati</taxon>
        <taxon>Campylobacterota</taxon>
        <taxon>Epsilonproteobacteria</taxon>
        <taxon>Campylobacterales</taxon>
        <taxon>Campylobacteraceae</taxon>
        <taxon>Campylobacter</taxon>
    </lineage>
</organism>
<dbReference type="AlphaFoldDB" id="A0A0M4TMF5"/>
<dbReference type="GeneID" id="28662771"/>